<keyword evidence="3" id="KW-0540">Nuclease</keyword>
<evidence type="ECO:0000313" key="3">
    <source>
        <dbReference type="EMBL" id="TDC17877.1"/>
    </source>
</evidence>
<sequence>MLRDYKVGVNAPPGSTPPLCSYCRTNPAQAIDHVEPRVGNGDLTDSNTTPACRRCNSSKRDRVAPKTPSPNYTGSWPPPWWPSSMRQGWAATYGIGPYVVP</sequence>
<comment type="caution">
    <text evidence="3">The sequence shown here is derived from an EMBL/GenBank/DDBJ whole genome shotgun (WGS) entry which is preliminary data.</text>
</comment>
<keyword evidence="3" id="KW-0255">Endonuclease</keyword>
<dbReference type="EMBL" id="SMJW01000026">
    <property type="protein sequence ID" value="TDC17877.1"/>
    <property type="molecule type" value="Genomic_DNA"/>
</dbReference>
<dbReference type="OrthoDB" id="4113298at2"/>
<accession>A0A4R4PAA7</accession>
<dbReference type="Gene3D" id="1.10.30.50">
    <property type="match status" value="1"/>
</dbReference>
<dbReference type="GO" id="GO:0003676">
    <property type="term" value="F:nucleic acid binding"/>
    <property type="evidence" value="ECO:0007669"/>
    <property type="project" value="InterPro"/>
</dbReference>
<dbReference type="AlphaFoldDB" id="A0A4R4PAA7"/>
<evidence type="ECO:0000313" key="4">
    <source>
        <dbReference type="Proteomes" id="UP000295431"/>
    </source>
</evidence>
<organism evidence="3 4">
    <name type="scientific">Actinomadura bangladeshensis</name>
    <dbReference type="NCBI Taxonomy" id="453573"/>
    <lineage>
        <taxon>Bacteria</taxon>
        <taxon>Bacillati</taxon>
        <taxon>Actinomycetota</taxon>
        <taxon>Actinomycetes</taxon>
        <taxon>Streptosporangiales</taxon>
        <taxon>Thermomonosporaceae</taxon>
        <taxon>Actinomadura</taxon>
    </lineage>
</organism>
<dbReference type="Proteomes" id="UP000295431">
    <property type="component" value="Unassembled WGS sequence"/>
</dbReference>
<feature type="domain" description="HNH" evidence="2">
    <location>
        <begin position="20"/>
        <end position="62"/>
    </location>
</feature>
<dbReference type="InterPro" id="IPR003615">
    <property type="entry name" value="HNH_nuc"/>
</dbReference>
<dbReference type="GO" id="GO:0004519">
    <property type="term" value="F:endonuclease activity"/>
    <property type="evidence" value="ECO:0007669"/>
    <property type="project" value="UniProtKB-KW"/>
</dbReference>
<keyword evidence="4" id="KW-1185">Reference proteome</keyword>
<name>A0A4R4PAA7_9ACTN</name>
<proteinExistence type="predicted"/>
<dbReference type="Pfam" id="PF01844">
    <property type="entry name" value="HNH"/>
    <property type="match status" value="1"/>
</dbReference>
<dbReference type="InterPro" id="IPR002711">
    <property type="entry name" value="HNH"/>
</dbReference>
<reference evidence="3 4" key="1">
    <citation type="submission" date="2019-03" db="EMBL/GenBank/DDBJ databases">
        <title>Draft genome sequences of novel Actinobacteria.</title>
        <authorList>
            <person name="Sahin N."/>
            <person name="Ay H."/>
            <person name="Saygin H."/>
        </authorList>
    </citation>
    <scope>NUCLEOTIDE SEQUENCE [LARGE SCALE GENOMIC DNA]</scope>
    <source>
        <strain evidence="3 4">DSM 45347</strain>
    </source>
</reference>
<dbReference type="CDD" id="cd00085">
    <property type="entry name" value="HNHc"/>
    <property type="match status" value="1"/>
</dbReference>
<keyword evidence="3" id="KW-0378">Hydrolase</keyword>
<dbReference type="GO" id="GO:0008270">
    <property type="term" value="F:zinc ion binding"/>
    <property type="evidence" value="ECO:0007669"/>
    <property type="project" value="InterPro"/>
</dbReference>
<evidence type="ECO:0000256" key="1">
    <source>
        <dbReference type="SAM" id="MobiDB-lite"/>
    </source>
</evidence>
<gene>
    <name evidence="3" type="ORF">E1284_07775</name>
</gene>
<feature type="region of interest" description="Disordered" evidence="1">
    <location>
        <begin position="36"/>
        <end position="77"/>
    </location>
</feature>
<protein>
    <submittedName>
        <fullName evidence="3">HNH endonuclease</fullName>
    </submittedName>
</protein>
<evidence type="ECO:0000259" key="2">
    <source>
        <dbReference type="Pfam" id="PF01844"/>
    </source>
</evidence>